<gene>
    <name evidence="1" type="ORF">RTO_18480</name>
</gene>
<reference evidence="1 2" key="2">
    <citation type="submission" date="2010-03" db="EMBL/GenBank/DDBJ databases">
        <authorList>
            <person name="Pajon A."/>
        </authorList>
    </citation>
    <scope>NUCLEOTIDE SEQUENCE [LARGE SCALE GENOMIC DNA]</scope>
    <source>
        <strain evidence="1 2">L2-14</strain>
    </source>
</reference>
<protein>
    <submittedName>
        <fullName evidence="1">Phage head-tail adaptor, putative, SPP1 family</fullName>
    </submittedName>
</protein>
<dbReference type="HOGENOM" id="CLU_2013608_0_0_9"/>
<name>D4M593_9FIRM</name>
<reference evidence="1 2" key="1">
    <citation type="submission" date="2010-03" db="EMBL/GenBank/DDBJ databases">
        <title>The genome sequence of Ruminococcus torques L2-14.</title>
        <authorList>
            <consortium name="metaHIT consortium -- http://www.metahit.eu/"/>
            <person name="Pajon A."/>
            <person name="Turner K."/>
            <person name="Parkhill J."/>
            <person name="Duncan S."/>
            <person name="Flint H."/>
        </authorList>
    </citation>
    <scope>NUCLEOTIDE SEQUENCE [LARGE SCALE GENOMIC DNA]</scope>
    <source>
        <strain evidence="1 2">L2-14</strain>
    </source>
</reference>
<evidence type="ECO:0000313" key="1">
    <source>
        <dbReference type="EMBL" id="CBL26405.1"/>
    </source>
</evidence>
<dbReference type="PATRIC" id="fig|657313.3.peg.1677"/>
<accession>D4M593</accession>
<dbReference type="EMBL" id="FP929055">
    <property type="protein sequence ID" value="CBL26405.1"/>
    <property type="molecule type" value="Genomic_DNA"/>
</dbReference>
<proteinExistence type="predicted"/>
<evidence type="ECO:0000313" key="2">
    <source>
        <dbReference type="Proteomes" id="UP000008956"/>
    </source>
</evidence>
<dbReference type="KEGG" id="rto:RTO_18480"/>
<dbReference type="Proteomes" id="UP000008956">
    <property type="component" value="Chromosome"/>
</dbReference>
<sequence length="123" mass="14415">MQMAMPEYTDGVLELYEITNDESEDYPEERLKYTGLRIWYRELAVYDTTRAKLSADSVEVTYKLAIPQYKKINSKCICLIDGEQHEIYNIAHTTTKDGFKESELTLKTPAYEREVIDDTERTE</sequence>
<organism evidence="1 2">
    <name type="scientific">[Ruminococcus] torques L2-14</name>
    <dbReference type="NCBI Taxonomy" id="657313"/>
    <lineage>
        <taxon>Bacteria</taxon>
        <taxon>Bacillati</taxon>
        <taxon>Bacillota</taxon>
        <taxon>Clostridia</taxon>
        <taxon>Lachnospirales</taxon>
        <taxon>Lachnospiraceae</taxon>
        <taxon>Mediterraneibacter</taxon>
    </lineage>
</organism>
<dbReference type="AlphaFoldDB" id="D4M593"/>